<gene>
    <name evidence="5" type="ORF">IAC35_00555</name>
</gene>
<keyword evidence="3" id="KW-0732">Signal</keyword>
<evidence type="ECO:0000313" key="6">
    <source>
        <dbReference type="Proteomes" id="UP000886881"/>
    </source>
</evidence>
<feature type="compositionally biased region" description="Basic and acidic residues" evidence="2">
    <location>
        <begin position="870"/>
        <end position="889"/>
    </location>
</feature>
<reference evidence="5" key="1">
    <citation type="submission" date="2020-10" db="EMBL/GenBank/DDBJ databases">
        <authorList>
            <person name="Gilroy R."/>
        </authorList>
    </citation>
    <scope>NUCLEOTIDE SEQUENCE</scope>
    <source>
        <strain evidence="5">ChiHecec2B26-709</strain>
    </source>
</reference>
<reference evidence="5" key="2">
    <citation type="journal article" date="2021" name="PeerJ">
        <title>Extensive microbial diversity within the chicken gut microbiome revealed by metagenomics and culture.</title>
        <authorList>
            <person name="Gilroy R."/>
            <person name="Ravi A."/>
            <person name="Getino M."/>
            <person name="Pursley I."/>
            <person name="Horton D.L."/>
            <person name="Alikhan N.F."/>
            <person name="Baker D."/>
            <person name="Gharbi K."/>
            <person name="Hall N."/>
            <person name="Watson M."/>
            <person name="Adriaenssens E.M."/>
            <person name="Foster-Nyarko E."/>
            <person name="Jarju S."/>
            <person name="Secka A."/>
            <person name="Antonio M."/>
            <person name="Oren A."/>
            <person name="Chaudhuri R.R."/>
            <person name="La Ragione R."/>
            <person name="Hildebrand F."/>
            <person name="Pallen M.J."/>
        </authorList>
    </citation>
    <scope>NUCLEOTIDE SEQUENCE</scope>
    <source>
        <strain evidence="5">ChiHecec2B26-709</strain>
    </source>
</reference>
<feature type="region of interest" description="Disordered" evidence="2">
    <location>
        <begin position="365"/>
        <end position="413"/>
    </location>
</feature>
<dbReference type="EMBL" id="DVLC01000007">
    <property type="protein sequence ID" value="HIT46329.1"/>
    <property type="molecule type" value="Genomic_DNA"/>
</dbReference>
<feature type="signal peptide" evidence="3">
    <location>
        <begin position="1"/>
        <end position="26"/>
    </location>
</feature>
<dbReference type="Gene3D" id="2.60.450.10">
    <property type="entry name" value="Lipopolysaccharide (LPS) transport protein A like domain"/>
    <property type="match status" value="1"/>
</dbReference>
<feature type="coiled-coil region" evidence="1">
    <location>
        <begin position="727"/>
        <end position="761"/>
    </location>
</feature>
<dbReference type="InterPro" id="IPR005653">
    <property type="entry name" value="OstA-like_N"/>
</dbReference>
<evidence type="ECO:0000256" key="3">
    <source>
        <dbReference type="SAM" id="SignalP"/>
    </source>
</evidence>
<comment type="caution">
    <text evidence="5">The sequence shown here is derived from an EMBL/GenBank/DDBJ whole genome shotgun (WGS) entry which is preliminary data.</text>
</comment>
<evidence type="ECO:0000259" key="4">
    <source>
        <dbReference type="Pfam" id="PF13100"/>
    </source>
</evidence>
<accession>A0A9D1KHK7</accession>
<feature type="region of interest" description="Disordered" evidence="2">
    <location>
        <begin position="835"/>
        <end position="857"/>
    </location>
</feature>
<evidence type="ECO:0000256" key="1">
    <source>
        <dbReference type="SAM" id="Coils"/>
    </source>
</evidence>
<feature type="domain" description="Organic solvent tolerance-like N-terminal" evidence="4">
    <location>
        <begin position="58"/>
        <end position="184"/>
    </location>
</feature>
<feature type="chain" id="PRO_5039226987" description="Organic solvent tolerance-like N-terminal domain-containing protein" evidence="3">
    <location>
        <begin position="27"/>
        <end position="912"/>
    </location>
</feature>
<dbReference type="Pfam" id="PF13100">
    <property type="entry name" value="OstA_2"/>
    <property type="match status" value="1"/>
</dbReference>
<evidence type="ECO:0000313" key="5">
    <source>
        <dbReference type="EMBL" id="HIT46329.1"/>
    </source>
</evidence>
<dbReference type="AlphaFoldDB" id="A0A9D1KHK7"/>
<keyword evidence="1" id="KW-0175">Coiled coil</keyword>
<organism evidence="5 6">
    <name type="scientific">Candidatus Cryptobacteroides merdipullorum</name>
    <dbReference type="NCBI Taxonomy" id="2840771"/>
    <lineage>
        <taxon>Bacteria</taxon>
        <taxon>Pseudomonadati</taxon>
        <taxon>Bacteroidota</taxon>
        <taxon>Bacteroidia</taxon>
        <taxon>Bacteroidales</taxon>
        <taxon>Candidatus Cryptobacteroides</taxon>
    </lineage>
</organism>
<proteinExistence type="predicted"/>
<protein>
    <recommendedName>
        <fullName evidence="4">Organic solvent tolerance-like N-terminal domain-containing protein</fullName>
    </recommendedName>
</protein>
<name>A0A9D1KHK7_9BACT</name>
<dbReference type="Proteomes" id="UP000886881">
    <property type="component" value="Unassembled WGS sequence"/>
</dbReference>
<feature type="region of interest" description="Disordered" evidence="2">
    <location>
        <begin position="870"/>
        <end position="912"/>
    </location>
</feature>
<sequence length="912" mass="100791">MGAKGQKGRLILAAALLLSAFSTLSAQNESEQADSLVRLISAKFIEQQETSEGLVRKAMGATFLHNGTYLISDSSMWHMDSSIIKCIGNVRMLQGETELTSEKLDYLIDDDLAQFRGAVVQLRNKQDNILRTKILDYNTRDSVAVFSGGASMKSENGQIIESDKGKYFNAKELFFFDGNVNMFTDSVFVKTTSLEYDSAAEKAWFTSYIDFWNEGNMLSADGGWYESRPEIFFFEGDVHALSEEQESWSDSLYYYRIPGDVLMLGSAQLQDTTRNVSAVSDYLFYEDSLSRVTLRKQAAVALWAENEEGQIDTTWFGADTLVYHTVRYCDIPKQETELAAERLKIILGDPVSDYRKRAAEEAAAAKAEAERERNEAMGFGRMSSQTQSGKQAADKSAVPSPPDSPSPSDSLDVGADSLAAVADSLAVPADSLASAADSLHSAADSALAAVSDSLIAGSDSLAAVTDSLSFGTDSLPSGPDSLAVGLDSLSAASDSLAVADSLAAPLDTTRIGYLTGVGNVRIFRRDMQVLSDSVRFCELDSIARFYKNPIVWNELKRQYTSDSLFVLIRNNAADRANLMSNAFISVEEDTLHYDQIRSSEVMAYFDDDAALRRFDALGGVSALFYLEENDEIATVNKVESTMLSATFKEGELETVYYFDAPKSDAYPVVQLPPADSRLKGFNWQPDLRPSSPEDVTTLKVRPSERRHYESIQRPAFVQTERFFAGFMDELYSGLEAAERRKRLAEQRRREAEEAEKAAEDSVGISDSLVLAADSLALSDSLASGDSLAVADSLAASEPQEEYMSDRELRRAMRIARRDARWAELDARDAAKAAAKEERKAARIRRREERQARIRERQAARDARLLQKYIERFEKQKERDEREQKSKPAGERPPGAEAGGSLPAPPETRGETS</sequence>
<evidence type="ECO:0000256" key="2">
    <source>
        <dbReference type="SAM" id="MobiDB-lite"/>
    </source>
</evidence>